<sequence length="165" mass="16554">MRQWMGGGRAVQAVVLAGVVVMASGCFGKGAKGDFALPADQRPLEIPPAMVEAATAPAGGSVTAPAVVAAPAANVAANGFTVPGERDALYARVGQVLEGIDGLQIASRAQLLGSYDVAYQGENFLVRLVAVEAGVYVSAVDPRGLPANGEGAKALVARLQAALAN</sequence>
<dbReference type="AlphaFoldDB" id="A0A0R0CZS9"/>
<dbReference type="OrthoDB" id="5966071at2"/>
<gene>
    <name evidence="1" type="ORF">ABB30_13480</name>
</gene>
<evidence type="ECO:0000313" key="2">
    <source>
        <dbReference type="Proteomes" id="UP000050956"/>
    </source>
</evidence>
<name>A0A0R0CZS9_9GAMM</name>
<protein>
    <recommendedName>
        <fullName evidence="3">Beta-barrel assembly machine subunit BamC</fullName>
    </recommendedName>
</protein>
<dbReference type="EMBL" id="LDJM01000039">
    <property type="protein sequence ID" value="KRG74651.1"/>
    <property type="molecule type" value="Genomic_DNA"/>
</dbReference>
<organism evidence="1 2">
    <name type="scientific">Stenotrophomonas ginsengisoli</name>
    <dbReference type="NCBI Taxonomy" id="336566"/>
    <lineage>
        <taxon>Bacteria</taxon>
        <taxon>Pseudomonadati</taxon>
        <taxon>Pseudomonadota</taxon>
        <taxon>Gammaproteobacteria</taxon>
        <taxon>Lysobacterales</taxon>
        <taxon>Lysobacteraceae</taxon>
        <taxon>Stenotrophomonas</taxon>
    </lineage>
</organism>
<reference evidence="1 2" key="1">
    <citation type="submission" date="2015-05" db="EMBL/GenBank/DDBJ databases">
        <title>Genome sequencing and analysis of members of genus Stenotrophomonas.</title>
        <authorList>
            <person name="Patil P.P."/>
            <person name="Midha S."/>
            <person name="Patil P.B."/>
        </authorList>
    </citation>
    <scope>NUCLEOTIDE SEQUENCE [LARGE SCALE GENOMIC DNA]</scope>
    <source>
        <strain evidence="1 2">DSM 24757</strain>
    </source>
</reference>
<evidence type="ECO:0000313" key="1">
    <source>
        <dbReference type="EMBL" id="KRG74651.1"/>
    </source>
</evidence>
<dbReference type="Proteomes" id="UP000050956">
    <property type="component" value="Unassembled WGS sequence"/>
</dbReference>
<comment type="caution">
    <text evidence="1">The sequence shown here is derived from an EMBL/GenBank/DDBJ whole genome shotgun (WGS) entry which is preliminary data.</text>
</comment>
<keyword evidence="2" id="KW-1185">Reference proteome</keyword>
<dbReference type="STRING" id="336566.ABB30_13480"/>
<proteinExistence type="predicted"/>
<dbReference type="PATRIC" id="fig|336566.3.peg.2201"/>
<evidence type="ECO:0008006" key="3">
    <source>
        <dbReference type="Google" id="ProtNLM"/>
    </source>
</evidence>
<dbReference type="RefSeq" id="WP_057638834.1">
    <property type="nucleotide sequence ID" value="NZ_LDJM01000039.1"/>
</dbReference>
<accession>A0A0R0CZS9</accession>
<dbReference type="PROSITE" id="PS51257">
    <property type="entry name" value="PROKAR_LIPOPROTEIN"/>
    <property type="match status" value="1"/>
</dbReference>